<dbReference type="RefSeq" id="WP_163686430.1">
    <property type="nucleotide sequence ID" value="NZ_AP022608.1"/>
</dbReference>
<accession>A0A7I7WJD1</accession>
<dbReference type="KEGG" id="mgad:MGAD_20810"/>
<evidence type="ECO:0000256" key="1">
    <source>
        <dbReference type="ARBA" id="ARBA00007637"/>
    </source>
</evidence>
<dbReference type="InterPro" id="IPR001509">
    <property type="entry name" value="Epimerase_deHydtase"/>
</dbReference>
<evidence type="ECO:0000259" key="4">
    <source>
        <dbReference type="Pfam" id="PF01370"/>
    </source>
</evidence>
<dbReference type="AlphaFoldDB" id="A0A7I7WJD1"/>
<organism evidence="5 6">
    <name type="scientific">Mycolicibacterium gadium</name>
    <name type="common">Mycobacterium gadium</name>
    <dbReference type="NCBI Taxonomy" id="1794"/>
    <lineage>
        <taxon>Bacteria</taxon>
        <taxon>Bacillati</taxon>
        <taxon>Actinomycetota</taxon>
        <taxon>Actinomycetes</taxon>
        <taxon>Mycobacteriales</taxon>
        <taxon>Mycobacteriaceae</taxon>
        <taxon>Mycolicibacterium</taxon>
    </lineage>
</organism>
<evidence type="ECO:0000313" key="6">
    <source>
        <dbReference type="Proteomes" id="UP000466187"/>
    </source>
</evidence>
<evidence type="ECO:0000256" key="3">
    <source>
        <dbReference type="ARBA" id="ARBA00023027"/>
    </source>
</evidence>
<dbReference type="EMBL" id="AP022608">
    <property type="protein sequence ID" value="BBZ17746.1"/>
    <property type="molecule type" value="Genomic_DNA"/>
</dbReference>
<dbReference type="SUPFAM" id="SSF51735">
    <property type="entry name" value="NAD(P)-binding Rossmann-fold domains"/>
    <property type="match status" value="1"/>
</dbReference>
<evidence type="ECO:0000256" key="2">
    <source>
        <dbReference type="ARBA" id="ARBA00023002"/>
    </source>
</evidence>
<dbReference type="PANTHER" id="PTHR43103:SF5">
    <property type="entry name" value="4-EPIMERASE, PUTATIVE (AFU_ORTHOLOGUE AFUA_7G00360)-RELATED"/>
    <property type="match status" value="1"/>
</dbReference>
<sequence>MSTVLVTGALGYVGTQTVARLHEQGDTVVPTDIDTPANRKAARRLPSGVDVRWADLTQRDQVASLLADVAPAAIVHLAAVIPAATYLNAKLSRKVNVDASRLLVEVAEQLSQRPRFVHASSVAVHGSRNPHHNRILTADSPLNPVDSYGAQKLAAEGVVRQSSLDWLILRLGAVVSTDVRSLPVSADVMFLEWSSPSDGRINTVDVRDVAAAFAAAVSADVSREVLMIGGDESHRQLQGDMGPAVAEAMGLRNVYPRGRAGNPNDDSAWFVCDWMDTARAQEVLDFQHHSWPDMLAEIRTRIGALRYLLTALSPIARVVLRRRTPYRGQPGIYADPWGLAYQRWPGARPD</sequence>
<evidence type="ECO:0000313" key="5">
    <source>
        <dbReference type="EMBL" id="BBZ17746.1"/>
    </source>
</evidence>
<reference evidence="5 6" key="1">
    <citation type="journal article" date="2019" name="Emerg. Microbes Infect.">
        <title>Comprehensive subspecies identification of 175 nontuberculous mycobacteria species based on 7547 genomic profiles.</title>
        <authorList>
            <person name="Matsumoto Y."/>
            <person name="Kinjo T."/>
            <person name="Motooka D."/>
            <person name="Nabeya D."/>
            <person name="Jung N."/>
            <person name="Uechi K."/>
            <person name="Horii T."/>
            <person name="Iida T."/>
            <person name="Fujita J."/>
            <person name="Nakamura S."/>
        </authorList>
    </citation>
    <scope>NUCLEOTIDE SEQUENCE [LARGE SCALE GENOMIC DNA]</scope>
    <source>
        <strain evidence="5 6">JCM 12688</strain>
    </source>
</reference>
<proteinExistence type="inferred from homology"/>
<gene>
    <name evidence="5" type="ORF">MGAD_20810</name>
</gene>
<dbReference type="GO" id="GO:0016491">
    <property type="term" value="F:oxidoreductase activity"/>
    <property type="evidence" value="ECO:0007669"/>
    <property type="project" value="UniProtKB-KW"/>
</dbReference>
<dbReference type="Proteomes" id="UP000466187">
    <property type="component" value="Chromosome"/>
</dbReference>
<protein>
    <submittedName>
        <fullName evidence="5">Oxidoreductase</fullName>
    </submittedName>
</protein>
<dbReference type="Gene3D" id="3.40.50.720">
    <property type="entry name" value="NAD(P)-binding Rossmann-like Domain"/>
    <property type="match status" value="1"/>
</dbReference>
<dbReference type="Pfam" id="PF01370">
    <property type="entry name" value="Epimerase"/>
    <property type="match status" value="1"/>
</dbReference>
<keyword evidence="3" id="KW-0520">NAD</keyword>
<comment type="similarity">
    <text evidence="1">Belongs to the NAD(P)-dependent epimerase/dehydratase family.</text>
</comment>
<keyword evidence="2" id="KW-0560">Oxidoreductase</keyword>
<dbReference type="InterPro" id="IPR036291">
    <property type="entry name" value="NAD(P)-bd_dom_sf"/>
</dbReference>
<name>A0A7I7WJD1_MYCGU</name>
<dbReference type="PANTHER" id="PTHR43103">
    <property type="entry name" value="NUCLEOSIDE-DIPHOSPHATE-SUGAR EPIMERASE"/>
    <property type="match status" value="1"/>
</dbReference>
<feature type="domain" description="NAD-dependent epimerase/dehydratase" evidence="4">
    <location>
        <begin position="4"/>
        <end position="178"/>
    </location>
</feature>